<reference evidence="1" key="1">
    <citation type="journal article" date="2015" name="Nature">
        <title>Complex archaea that bridge the gap between prokaryotes and eukaryotes.</title>
        <authorList>
            <person name="Spang A."/>
            <person name="Saw J.H."/>
            <person name="Jorgensen S.L."/>
            <person name="Zaremba-Niedzwiedzka K."/>
            <person name="Martijn J."/>
            <person name="Lind A.E."/>
            <person name="van Eijk R."/>
            <person name="Schleper C."/>
            <person name="Guy L."/>
            <person name="Ettema T.J."/>
        </authorList>
    </citation>
    <scope>NUCLEOTIDE SEQUENCE</scope>
</reference>
<gene>
    <name evidence="1" type="ORF">LCGC14_3065000</name>
</gene>
<evidence type="ECO:0000313" key="1">
    <source>
        <dbReference type="EMBL" id="KKK56391.1"/>
    </source>
</evidence>
<dbReference type="EMBL" id="LAZR01065018">
    <property type="protein sequence ID" value="KKK56391.1"/>
    <property type="molecule type" value="Genomic_DNA"/>
</dbReference>
<dbReference type="AlphaFoldDB" id="A0A0F8Z8J2"/>
<accession>A0A0F8Z8J2</accession>
<proteinExistence type="predicted"/>
<name>A0A0F8Z8J2_9ZZZZ</name>
<comment type="caution">
    <text evidence="1">The sequence shown here is derived from an EMBL/GenBank/DDBJ whole genome shotgun (WGS) entry which is preliminary data.</text>
</comment>
<sequence>MIIDITPEMRAKSKELSLKIFGKEKGLGWKDKFKTGYELAADYVGFLGEIAFAKAYKLPEPVFLERAKDDYDFLIEGKTIDLKTKSEKTKDFLINIPQYERKKGKIDIFVFGEIYGDYFRVVGWVEYDRVPEISRKILFPNGSRAWALKKRELKKIADLIV</sequence>
<protein>
    <submittedName>
        <fullName evidence="1">Uncharacterized protein</fullName>
    </submittedName>
</protein>
<organism evidence="1">
    <name type="scientific">marine sediment metagenome</name>
    <dbReference type="NCBI Taxonomy" id="412755"/>
    <lineage>
        <taxon>unclassified sequences</taxon>
        <taxon>metagenomes</taxon>
        <taxon>ecological metagenomes</taxon>
    </lineage>
</organism>